<dbReference type="GO" id="GO:0006002">
    <property type="term" value="P:fructose 6-phosphate metabolic process"/>
    <property type="evidence" value="ECO:0007669"/>
    <property type="project" value="TreeGrafter"/>
</dbReference>
<evidence type="ECO:0000256" key="5">
    <source>
        <dbReference type="ARBA" id="ARBA00022490"/>
    </source>
</evidence>
<dbReference type="InterPro" id="IPR047084">
    <property type="entry name" value="GFAT_N"/>
</dbReference>
<keyword evidence="5 10" id="KW-0963">Cytoplasm</keyword>
<name>A0A0S7XM90_9BACT</name>
<sequence length="610" mass="66407">MCGIIGYLGSRDAAPILLDGLKRLEYRGYDSAGVALLVHNGGLRLCKRAGKLSALEEALRQSPPEGRIGIGHTRWATHGRPTDFNAHPHADCAGNIAVVHNGIIENYAELKSDLVAKGHVFTSETDTEVIAHLIEEYHEGDLLEAARRAVNEIRGSFAFVVVSADHPDELVAAREHSPLIIGLGKDEHFVASDIPAILQHTRNVHILKNGEIARVRPDSVSVFTFAGEPVTKEVFEVEWDAVMAEKAGYDHYMLKEIAEQPRAMRESLRGRIAEDSSRVLLPDLNLTDEDLRAFDKVMIVACGTAYHAGYAGKYAIERLARLPVEVDVASELRYRDPVVNERTLSLVISQSGETIDTLAGLDALRSHGAHVTAITNVVGSSVARESHDVLYTYAGPEIAVASTKAYTTQLMVVFLLAIRMAQAGETIAPERTRELIAALQRLPDQGDEILRDTTSIQRVAQQYYGCNDFLYLGRGSNLPSALEGALKLKEISYIHAEGYPAGEMKHGPIALVQPGVPTVAIAVPGACYEKMIGNVQEVKARDGAVIGIVFQGDHEVAAIADHVIEIPPTEELFSPALVALPVQLLAYYCAVHCERDIDQPRNLAKSVTVE</sequence>
<keyword evidence="8" id="KW-0677">Repeat</keyword>
<dbReference type="FunFam" id="3.40.50.10490:FF:000002">
    <property type="entry name" value="Glutamine--fructose-6-phosphate aminotransferase [isomerizing]"/>
    <property type="match status" value="1"/>
</dbReference>
<dbReference type="CDD" id="cd00714">
    <property type="entry name" value="GFAT"/>
    <property type="match status" value="1"/>
</dbReference>
<dbReference type="InterPro" id="IPR005855">
    <property type="entry name" value="GFAT"/>
</dbReference>
<evidence type="ECO:0000256" key="1">
    <source>
        <dbReference type="ARBA" id="ARBA00001031"/>
    </source>
</evidence>
<dbReference type="CDD" id="cd05009">
    <property type="entry name" value="SIS_GlmS_GlmD_2"/>
    <property type="match status" value="1"/>
</dbReference>
<evidence type="ECO:0000256" key="7">
    <source>
        <dbReference type="ARBA" id="ARBA00022679"/>
    </source>
</evidence>
<evidence type="ECO:0000256" key="10">
    <source>
        <dbReference type="HAMAP-Rule" id="MF_00164"/>
    </source>
</evidence>
<dbReference type="Gene3D" id="3.60.20.10">
    <property type="entry name" value="Glutamine Phosphoribosylpyrophosphate, subunit 1, domain 1"/>
    <property type="match status" value="1"/>
</dbReference>
<keyword evidence="7 10" id="KW-0808">Transferase</keyword>
<comment type="catalytic activity">
    <reaction evidence="1 10">
        <text>D-fructose 6-phosphate + L-glutamine = D-glucosamine 6-phosphate + L-glutamate</text>
        <dbReference type="Rhea" id="RHEA:13237"/>
        <dbReference type="ChEBI" id="CHEBI:29985"/>
        <dbReference type="ChEBI" id="CHEBI:58359"/>
        <dbReference type="ChEBI" id="CHEBI:58725"/>
        <dbReference type="ChEBI" id="CHEBI:61527"/>
        <dbReference type="EC" id="2.6.1.16"/>
    </reaction>
</comment>
<comment type="subcellular location">
    <subcellularLocation>
        <location evidence="2 10">Cytoplasm</location>
    </subcellularLocation>
</comment>
<dbReference type="PATRIC" id="fig|1704032.3.peg.545"/>
<dbReference type="Gene3D" id="3.40.50.10490">
    <property type="entry name" value="Glucose-6-phosphate isomerase like protein, domain 1"/>
    <property type="match status" value="2"/>
</dbReference>
<accession>A0A0S7XM90</accession>
<dbReference type="Pfam" id="PF01380">
    <property type="entry name" value="SIS"/>
    <property type="match status" value="2"/>
</dbReference>
<dbReference type="InterPro" id="IPR046348">
    <property type="entry name" value="SIS_dom_sf"/>
</dbReference>
<feature type="initiator methionine" description="Removed" evidence="10">
    <location>
        <position position="1"/>
    </location>
</feature>
<dbReference type="InterPro" id="IPR001347">
    <property type="entry name" value="SIS_dom"/>
</dbReference>
<feature type="active site" description="For Fru-6P isomerization activity" evidence="10">
    <location>
        <position position="605"/>
    </location>
</feature>
<evidence type="ECO:0000256" key="3">
    <source>
        <dbReference type="ARBA" id="ARBA00012916"/>
    </source>
</evidence>
<dbReference type="GO" id="GO:0006047">
    <property type="term" value="P:UDP-N-acetylglucosamine metabolic process"/>
    <property type="evidence" value="ECO:0007669"/>
    <property type="project" value="TreeGrafter"/>
</dbReference>
<evidence type="ECO:0000259" key="11">
    <source>
        <dbReference type="PROSITE" id="PS51278"/>
    </source>
</evidence>
<comment type="caution">
    <text evidence="13">The sequence shown here is derived from an EMBL/GenBank/DDBJ whole genome shotgun (WGS) entry which is preliminary data.</text>
</comment>
<protein>
    <recommendedName>
        <fullName evidence="4 10">Glutamine--fructose-6-phosphate aminotransferase [isomerizing]</fullName>
        <ecNumber evidence="3 10">2.6.1.16</ecNumber>
    </recommendedName>
    <alternativeName>
        <fullName evidence="10">D-fructose-6-phosphate amidotransferase</fullName>
    </alternativeName>
    <alternativeName>
        <fullName evidence="10">GFAT</fullName>
    </alternativeName>
    <alternativeName>
        <fullName evidence="10">Glucosamine-6-phosphate synthase</fullName>
    </alternativeName>
    <alternativeName>
        <fullName evidence="10">Hexosephosphate aminotransferase</fullName>
    </alternativeName>
    <alternativeName>
        <fullName evidence="10">L-glutamine--D-fructose-6-phosphate amidotransferase</fullName>
    </alternativeName>
</protein>
<dbReference type="NCBIfam" id="NF001484">
    <property type="entry name" value="PRK00331.1"/>
    <property type="match status" value="1"/>
</dbReference>
<dbReference type="FunFam" id="3.40.50.10490:FF:000001">
    <property type="entry name" value="Glutamine--fructose-6-phosphate aminotransferase [isomerizing]"/>
    <property type="match status" value="1"/>
</dbReference>
<dbReference type="AlphaFoldDB" id="A0A0S7XM90"/>
<dbReference type="PANTHER" id="PTHR10937">
    <property type="entry name" value="GLUCOSAMINE--FRUCTOSE-6-PHOSPHATE AMINOTRANSFERASE, ISOMERIZING"/>
    <property type="match status" value="1"/>
</dbReference>
<dbReference type="GO" id="GO:0004360">
    <property type="term" value="F:glutamine-fructose-6-phosphate transaminase (isomerizing) activity"/>
    <property type="evidence" value="ECO:0007669"/>
    <property type="project" value="UniProtKB-UniRule"/>
</dbReference>
<evidence type="ECO:0000259" key="12">
    <source>
        <dbReference type="PROSITE" id="PS51464"/>
    </source>
</evidence>
<evidence type="ECO:0000256" key="2">
    <source>
        <dbReference type="ARBA" id="ARBA00004496"/>
    </source>
</evidence>
<dbReference type="FunFam" id="3.60.20.10:FF:000006">
    <property type="entry name" value="Glutamine--fructose-6-phosphate aminotransferase [isomerizing]"/>
    <property type="match status" value="1"/>
</dbReference>
<dbReference type="SUPFAM" id="SSF56235">
    <property type="entry name" value="N-terminal nucleophile aminohydrolases (Ntn hydrolases)"/>
    <property type="match status" value="1"/>
</dbReference>
<dbReference type="Pfam" id="PF13522">
    <property type="entry name" value="GATase_6"/>
    <property type="match status" value="1"/>
</dbReference>
<evidence type="ECO:0000256" key="9">
    <source>
        <dbReference type="ARBA" id="ARBA00022962"/>
    </source>
</evidence>
<comment type="function">
    <text evidence="10">Catalyzes the first step in hexosamine metabolism, converting fructose-6P into glucosamine-6P using glutamine as a nitrogen source.</text>
</comment>
<dbReference type="NCBIfam" id="TIGR01135">
    <property type="entry name" value="glmS"/>
    <property type="match status" value="1"/>
</dbReference>
<dbReference type="InterPro" id="IPR017932">
    <property type="entry name" value="GATase_2_dom"/>
</dbReference>
<feature type="domain" description="SIS" evidence="12">
    <location>
        <begin position="287"/>
        <end position="426"/>
    </location>
</feature>
<dbReference type="CDD" id="cd05008">
    <property type="entry name" value="SIS_GlmS_GlmD_1"/>
    <property type="match status" value="1"/>
</dbReference>
<dbReference type="InterPro" id="IPR035490">
    <property type="entry name" value="GlmS/FrlB_SIS"/>
</dbReference>
<dbReference type="PROSITE" id="PS51464">
    <property type="entry name" value="SIS"/>
    <property type="match status" value="2"/>
</dbReference>
<dbReference type="InterPro" id="IPR029055">
    <property type="entry name" value="Ntn_hydrolases_N"/>
</dbReference>
<keyword evidence="6 10" id="KW-0032">Aminotransferase</keyword>
<dbReference type="EC" id="2.6.1.16" evidence="3 10"/>
<dbReference type="GO" id="GO:0005829">
    <property type="term" value="C:cytosol"/>
    <property type="evidence" value="ECO:0007669"/>
    <property type="project" value="TreeGrafter"/>
</dbReference>
<feature type="domain" description="SIS" evidence="12">
    <location>
        <begin position="459"/>
        <end position="600"/>
    </location>
</feature>
<dbReference type="SUPFAM" id="SSF53697">
    <property type="entry name" value="SIS domain"/>
    <property type="match status" value="1"/>
</dbReference>
<dbReference type="EMBL" id="LIZY01000075">
    <property type="protein sequence ID" value="KPJ63602.1"/>
    <property type="molecule type" value="Genomic_DNA"/>
</dbReference>
<feature type="active site" description="Nucleophile; for GATase activity" evidence="10">
    <location>
        <position position="2"/>
    </location>
</feature>
<dbReference type="GO" id="GO:0046349">
    <property type="term" value="P:amino sugar biosynthetic process"/>
    <property type="evidence" value="ECO:0007669"/>
    <property type="project" value="UniProtKB-ARBA"/>
</dbReference>
<proteinExistence type="inferred from homology"/>
<dbReference type="PANTHER" id="PTHR10937:SF0">
    <property type="entry name" value="GLUTAMINE--FRUCTOSE-6-PHOSPHATE TRANSAMINASE (ISOMERIZING)"/>
    <property type="match status" value="1"/>
</dbReference>
<dbReference type="GO" id="GO:0005975">
    <property type="term" value="P:carbohydrate metabolic process"/>
    <property type="evidence" value="ECO:0007669"/>
    <property type="project" value="UniProtKB-UniRule"/>
</dbReference>
<evidence type="ECO:0000256" key="6">
    <source>
        <dbReference type="ARBA" id="ARBA00022576"/>
    </source>
</evidence>
<keyword evidence="9" id="KW-0315">Glutamine amidotransferase</keyword>
<dbReference type="GO" id="GO:0006487">
    <property type="term" value="P:protein N-linked glycosylation"/>
    <property type="evidence" value="ECO:0007669"/>
    <property type="project" value="TreeGrafter"/>
</dbReference>
<dbReference type="GO" id="GO:0097367">
    <property type="term" value="F:carbohydrate derivative binding"/>
    <property type="evidence" value="ECO:0007669"/>
    <property type="project" value="InterPro"/>
</dbReference>
<dbReference type="PROSITE" id="PS51278">
    <property type="entry name" value="GATASE_TYPE_2"/>
    <property type="match status" value="1"/>
</dbReference>
<gene>
    <name evidence="10" type="primary">glmS</name>
    <name evidence="13" type="ORF">AMK68_03585</name>
</gene>
<evidence type="ECO:0000313" key="13">
    <source>
        <dbReference type="EMBL" id="KPJ63602.1"/>
    </source>
</evidence>
<dbReference type="HAMAP" id="MF_00164">
    <property type="entry name" value="GlmS"/>
    <property type="match status" value="1"/>
</dbReference>
<dbReference type="Proteomes" id="UP000052020">
    <property type="component" value="Unassembled WGS sequence"/>
</dbReference>
<evidence type="ECO:0000313" key="14">
    <source>
        <dbReference type="Proteomes" id="UP000052020"/>
    </source>
</evidence>
<evidence type="ECO:0000256" key="8">
    <source>
        <dbReference type="ARBA" id="ARBA00022737"/>
    </source>
</evidence>
<reference evidence="13 14" key="1">
    <citation type="journal article" date="2015" name="Microbiome">
        <title>Genomic resolution of linkages in carbon, nitrogen, and sulfur cycling among widespread estuary sediment bacteria.</title>
        <authorList>
            <person name="Baker B.J."/>
            <person name="Lazar C.S."/>
            <person name="Teske A.P."/>
            <person name="Dick G.J."/>
        </authorList>
    </citation>
    <scope>NUCLEOTIDE SEQUENCE [LARGE SCALE GENOMIC DNA]</scope>
    <source>
        <strain evidence="13">DG_56</strain>
    </source>
</reference>
<dbReference type="InterPro" id="IPR035466">
    <property type="entry name" value="GlmS/AgaS_SIS"/>
</dbReference>
<organism evidence="13 14">
    <name type="scientific">candidate division KD3-62 bacterium DG_56</name>
    <dbReference type="NCBI Taxonomy" id="1704032"/>
    <lineage>
        <taxon>Bacteria</taxon>
        <taxon>candidate division KD3-62</taxon>
    </lineage>
</organism>
<evidence type="ECO:0000256" key="4">
    <source>
        <dbReference type="ARBA" id="ARBA00016090"/>
    </source>
</evidence>
<comment type="subunit">
    <text evidence="10">Homodimer.</text>
</comment>
<feature type="domain" description="Glutamine amidotransferase type-2" evidence="11">
    <location>
        <begin position="2"/>
        <end position="218"/>
    </location>
</feature>